<dbReference type="Proteomes" id="UP001597560">
    <property type="component" value="Unassembled WGS sequence"/>
</dbReference>
<sequence>MNLSIFNLVTRKKILITVTTYPLPSRSYDELVCTAGILEDGTWIRIYPVPFKFLSGLRKDGIVTTYKFTWIELDVQRRRDDFRPESHSPRNYDFSDIVVKESIAIQGSTKSKNIAWNLRKQVCTKNLYTSIDKLIEDSRAPTNTSLATFKPHKLIRFEIEEDDREWKKEWKDQLAQLDLFSSLETNHAPRKLIEKIPYKFFYKFEDENGKQPRLMIEDWEIGQLYFNCLKKHKSEKVALAKVREQYWDNFIKRDIYLFLGTTKEWHLKRSLNPFVIIGVFYPPVIKEQAAIINPQLSLFPF</sequence>
<dbReference type="EMBL" id="JBHUPA010000005">
    <property type="protein sequence ID" value="MFD2962043.1"/>
    <property type="molecule type" value="Genomic_DNA"/>
</dbReference>
<gene>
    <name evidence="1" type="ORF">ACFS6J_09630</name>
</gene>
<dbReference type="RefSeq" id="WP_187340812.1">
    <property type="nucleotide sequence ID" value="NZ_JBHUPA010000005.1"/>
</dbReference>
<name>A0ABW6B0Q8_9SPHI</name>
<keyword evidence="2" id="KW-1185">Reference proteome</keyword>
<reference evidence="2" key="1">
    <citation type="journal article" date="2019" name="Int. J. Syst. Evol. Microbiol.">
        <title>The Global Catalogue of Microorganisms (GCM) 10K type strain sequencing project: providing services to taxonomists for standard genome sequencing and annotation.</title>
        <authorList>
            <consortium name="The Broad Institute Genomics Platform"/>
            <consortium name="The Broad Institute Genome Sequencing Center for Infectious Disease"/>
            <person name="Wu L."/>
            <person name="Ma J."/>
        </authorList>
    </citation>
    <scope>NUCLEOTIDE SEQUENCE [LARGE SCALE GENOMIC DNA]</scope>
    <source>
        <strain evidence="2">KCTC 23098</strain>
    </source>
</reference>
<proteinExistence type="predicted"/>
<evidence type="ECO:0000313" key="2">
    <source>
        <dbReference type="Proteomes" id="UP001597560"/>
    </source>
</evidence>
<evidence type="ECO:0000313" key="1">
    <source>
        <dbReference type="EMBL" id="MFD2962043.1"/>
    </source>
</evidence>
<comment type="caution">
    <text evidence="1">The sequence shown here is derived from an EMBL/GenBank/DDBJ whole genome shotgun (WGS) entry which is preliminary data.</text>
</comment>
<organism evidence="1 2">
    <name type="scientific">Olivibacter jilunii</name>
    <dbReference type="NCBI Taxonomy" id="985016"/>
    <lineage>
        <taxon>Bacteria</taxon>
        <taxon>Pseudomonadati</taxon>
        <taxon>Bacteroidota</taxon>
        <taxon>Sphingobacteriia</taxon>
        <taxon>Sphingobacteriales</taxon>
        <taxon>Sphingobacteriaceae</taxon>
        <taxon>Olivibacter</taxon>
    </lineage>
</organism>
<protein>
    <submittedName>
        <fullName evidence="1">Uncharacterized protein</fullName>
    </submittedName>
</protein>
<accession>A0ABW6B0Q8</accession>